<gene>
    <name evidence="2" type="ORF">B1806_11760</name>
</gene>
<feature type="transmembrane region" description="Helical" evidence="1">
    <location>
        <begin position="51"/>
        <end position="72"/>
    </location>
</feature>
<keyword evidence="3" id="KW-1185">Reference proteome</keyword>
<evidence type="ECO:0000313" key="2">
    <source>
        <dbReference type="EMBL" id="THD09242.1"/>
    </source>
</evidence>
<name>A0A4S3KK98_9GAMM</name>
<dbReference type="Proteomes" id="UP000307749">
    <property type="component" value="Unassembled WGS sequence"/>
</dbReference>
<evidence type="ECO:0000313" key="3">
    <source>
        <dbReference type="Proteomes" id="UP000307749"/>
    </source>
</evidence>
<dbReference type="EMBL" id="MWQO01000041">
    <property type="protein sequence ID" value="THD09242.1"/>
    <property type="molecule type" value="Genomic_DNA"/>
</dbReference>
<dbReference type="AlphaFoldDB" id="A0A4S3KK98"/>
<comment type="caution">
    <text evidence="2">The sequence shown here is derived from an EMBL/GenBank/DDBJ whole genome shotgun (WGS) entry which is preliminary data.</text>
</comment>
<dbReference type="RefSeq" id="WP_081127092.1">
    <property type="nucleotide sequence ID" value="NZ_LDOS01000002.1"/>
</dbReference>
<protein>
    <submittedName>
        <fullName evidence="2">Uncharacterized protein</fullName>
    </submittedName>
</protein>
<evidence type="ECO:0000256" key="1">
    <source>
        <dbReference type="SAM" id="Phobius"/>
    </source>
</evidence>
<accession>A0A4S3KK98</accession>
<keyword evidence="1" id="KW-0472">Membrane</keyword>
<keyword evidence="1" id="KW-1133">Transmembrane helix</keyword>
<sequence length="126" mass="13864">MPDTTNLRGFESIEALLRADAERQQPIDDDGFTARVMVRLLIQRAESPWRWALPNLIVVLGVMTVLLTGTLMQGLEPHLLTGSVLALPIGIAWPSLVVAAAVSLGVYFSMDVPWPWGQEDPVREST</sequence>
<keyword evidence="1" id="KW-0812">Transmembrane</keyword>
<feature type="transmembrane region" description="Helical" evidence="1">
    <location>
        <begin position="84"/>
        <end position="108"/>
    </location>
</feature>
<proteinExistence type="predicted"/>
<reference evidence="2 3" key="1">
    <citation type="submission" date="2017-02" db="EMBL/GenBank/DDBJ databases">
        <title>Whole genome sequencing of Metallibacterium scheffleri DSM 24874 (T).</title>
        <authorList>
            <person name="Kumar S."/>
            <person name="Patil P."/>
            <person name="Patil P.B."/>
        </authorList>
    </citation>
    <scope>NUCLEOTIDE SEQUENCE [LARGE SCALE GENOMIC DNA]</scope>
    <source>
        <strain evidence="2 3">DSM 24874</strain>
    </source>
</reference>
<dbReference type="STRING" id="993689.GCA_002077135_01758"/>
<organism evidence="2 3">
    <name type="scientific">Metallibacterium scheffleri</name>
    <dbReference type="NCBI Taxonomy" id="993689"/>
    <lineage>
        <taxon>Bacteria</taxon>
        <taxon>Pseudomonadati</taxon>
        <taxon>Pseudomonadota</taxon>
        <taxon>Gammaproteobacteria</taxon>
        <taxon>Lysobacterales</taxon>
        <taxon>Rhodanobacteraceae</taxon>
        <taxon>Metallibacterium</taxon>
    </lineage>
</organism>